<feature type="domain" description="DNA helicase Pif1-like DEAD-box helicase" evidence="2">
    <location>
        <begin position="1"/>
        <end position="70"/>
    </location>
</feature>
<gene>
    <name evidence="4" type="ORF">PAPOLLO_LOCUS27171</name>
    <name evidence="3" type="ORF">PAPOLLO_LOCUS8643</name>
</gene>
<keyword evidence="1" id="KW-0227">DNA damage</keyword>
<dbReference type="AlphaFoldDB" id="A0A8S3Y812"/>
<dbReference type="Pfam" id="PF05970">
    <property type="entry name" value="PIF1"/>
    <property type="match status" value="1"/>
</dbReference>
<dbReference type="GO" id="GO:0006310">
    <property type="term" value="P:DNA recombination"/>
    <property type="evidence" value="ECO:0007669"/>
    <property type="project" value="UniProtKB-KW"/>
</dbReference>
<dbReference type="OrthoDB" id="416437at2759"/>
<dbReference type="GO" id="GO:0000723">
    <property type="term" value="P:telomere maintenance"/>
    <property type="evidence" value="ECO:0007669"/>
    <property type="project" value="InterPro"/>
</dbReference>
<evidence type="ECO:0000313" key="4">
    <source>
        <dbReference type="EMBL" id="CAG5057400.1"/>
    </source>
</evidence>
<comment type="cofactor">
    <cofactor evidence="1">
        <name>Mg(2+)</name>
        <dbReference type="ChEBI" id="CHEBI:18420"/>
    </cofactor>
</comment>
<dbReference type="EC" id="5.6.2.3" evidence="1"/>
<keyword evidence="1" id="KW-0347">Helicase</keyword>
<protein>
    <recommendedName>
        <fullName evidence="1">ATP-dependent DNA helicase</fullName>
        <ecNumber evidence="1">5.6.2.3</ecNumber>
    </recommendedName>
</protein>
<comment type="catalytic activity">
    <reaction evidence="1">
        <text>ATP + H2O = ADP + phosphate + H(+)</text>
        <dbReference type="Rhea" id="RHEA:13065"/>
        <dbReference type="ChEBI" id="CHEBI:15377"/>
        <dbReference type="ChEBI" id="CHEBI:15378"/>
        <dbReference type="ChEBI" id="CHEBI:30616"/>
        <dbReference type="ChEBI" id="CHEBI:43474"/>
        <dbReference type="ChEBI" id="CHEBI:456216"/>
        <dbReference type="EC" id="5.6.2.3"/>
    </reaction>
</comment>
<name>A0A8S3Y812_PARAO</name>
<evidence type="ECO:0000313" key="5">
    <source>
        <dbReference type="Proteomes" id="UP000691718"/>
    </source>
</evidence>
<sequence length="95" mass="10636">MIGAELLTQIDARLKQITGNFETNFGGLDMIFIGDLRQLPPVKTANMAGPVLWRGLKFYRLTEVMRQSNAIFSSLFTKIGNDMILTDDELAIIES</sequence>
<organism evidence="4 5">
    <name type="scientific">Parnassius apollo</name>
    <name type="common">Apollo butterfly</name>
    <name type="synonym">Papilio apollo</name>
    <dbReference type="NCBI Taxonomy" id="110799"/>
    <lineage>
        <taxon>Eukaryota</taxon>
        <taxon>Metazoa</taxon>
        <taxon>Ecdysozoa</taxon>
        <taxon>Arthropoda</taxon>
        <taxon>Hexapoda</taxon>
        <taxon>Insecta</taxon>
        <taxon>Pterygota</taxon>
        <taxon>Neoptera</taxon>
        <taxon>Endopterygota</taxon>
        <taxon>Lepidoptera</taxon>
        <taxon>Glossata</taxon>
        <taxon>Ditrysia</taxon>
        <taxon>Papilionoidea</taxon>
        <taxon>Papilionidae</taxon>
        <taxon>Parnassiinae</taxon>
        <taxon>Parnassini</taxon>
        <taxon>Parnassius</taxon>
        <taxon>Parnassius</taxon>
    </lineage>
</organism>
<evidence type="ECO:0000256" key="1">
    <source>
        <dbReference type="RuleBase" id="RU363044"/>
    </source>
</evidence>
<evidence type="ECO:0000259" key="2">
    <source>
        <dbReference type="Pfam" id="PF05970"/>
    </source>
</evidence>
<dbReference type="InterPro" id="IPR010285">
    <property type="entry name" value="DNA_helicase_pif1-like_DEAD"/>
</dbReference>
<dbReference type="Proteomes" id="UP000691718">
    <property type="component" value="Unassembled WGS sequence"/>
</dbReference>
<keyword evidence="1" id="KW-0378">Hydrolase</keyword>
<dbReference type="GO" id="GO:0043139">
    <property type="term" value="F:5'-3' DNA helicase activity"/>
    <property type="evidence" value="ECO:0007669"/>
    <property type="project" value="UniProtKB-EC"/>
</dbReference>
<reference evidence="4" key="1">
    <citation type="submission" date="2021-04" db="EMBL/GenBank/DDBJ databases">
        <authorList>
            <person name="Tunstrom K."/>
        </authorList>
    </citation>
    <scope>NUCLEOTIDE SEQUENCE</scope>
</reference>
<dbReference type="EMBL" id="CAJQZP010001624">
    <property type="protein sequence ID" value="CAG5057400.1"/>
    <property type="molecule type" value="Genomic_DNA"/>
</dbReference>
<comment type="similarity">
    <text evidence="1">Belongs to the helicase family.</text>
</comment>
<keyword evidence="1" id="KW-0547">Nucleotide-binding</keyword>
<keyword evidence="1" id="KW-0067">ATP-binding</keyword>
<keyword evidence="1" id="KW-0233">DNA recombination</keyword>
<evidence type="ECO:0000313" key="3">
    <source>
        <dbReference type="EMBL" id="CAG4972703.1"/>
    </source>
</evidence>
<dbReference type="EMBL" id="CAJQZP010000617">
    <property type="protein sequence ID" value="CAG4972703.1"/>
    <property type="molecule type" value="Genomic_DNA"/>
</dbReference>
<comment type="caution">
    <text evidence="4">The sequence shown here is derived from an EMBL/GenBank/DDBJ whole genome shotgun (WGS) entry which is preliminary data.</text>
</comment>
<dbReference type="GO" id="GO:0005524">
    <property type="term" value="F:ATP binding"/>
    <property type="evidence" value="ECO:0007669"/>
    <property type="project" value="UniProtKB-KW"/>
</dbReference>
<dbReference type="GO" id="GO:0016787">
    <property type="term" value="F:hydrolase activity"/>
    <property type="evidence" value="ECO:0007669"/>
    <property type="project" value="UniProtKB-KW"/>
</dbReference>
<keyword evidence="1" id="KW-0234">DNA repair</keyword>
<keyword evidence="5" id="KW-1185">Reference proteome</keyword>
<proteinExistence type="inferred from homology"/>
<accession>A0A8S3Y812</accession>
<dbReference type="GO" id="GO:0006281">
    <property type="term" value="P:DNA repair"/>
    <property type="evidence" value="ECO:0007669"/>
    <property type="project" value="UniProtKB-KW"/>
</dbReference>